<protein>
    <recommendedName>
        <fullName evidence="3">DUF4806 domain-containing protein</fullName>
    </recommendedName>
</protein>
<dbReference type="PANTHER" id="PTHR33053">
    <property type="entry name" value="PROTEIN, PUTATIVE-RELATED"/>
    <property type="match status" value="1"/>
</dbReference>
<evidence type="ECO:0000313" key="1">
    <source>
        <dbReference type="EMBL" id="KAF0709649.1"/>
    </source>
</evidence>
<dbReference type="OrthoDB" id="6629909at2759"/>
<dbReference type="Proteomes" id="UP000478052">
    <property type="component" value="Unassembled WGS sequence"/>
</dbReference>
<organism evidence="1 2">
    <name type="scientific">Aphis craccivora</name>
    <name type="common">Cowpea aphid</name>
    <dbReference type="NCBI Taxonomy" id="307492"/>
    <lineage>
        <taxon>Eukaryota</taxon>
        <taxon>Metazoa</taxon>
        <taxon>Ecdysozoa</taxon>
        <taxon>Arthropoda</taxon>
        <taxon>Hexapoda</taxon>
        <taxon>Insecta</taxon>
        <taxon>Pterygota</taxon>
        <taxon>Neoptera</taxon>
        <taxon>Paraneoptera</taxon>
        <taxon>Hemiptera</taxon>
        <taxon>Sternorrhyncha</taxon>
        <taxon>Aphidomorpha</taxon>
        <taxon>Aphidoidea</taxon>
        <taxon>Aphididae</taxon>
        <taxon>Aphidini</taxon>
        <taxon>Aphis</taxon>
        <taxon>Aphis</taxon>
    </lineage>
</organism>
<dbReference type="AlphaFoldDB" id="A0A6G0VTY5"/>
<proteinExistence type="predicted"/>
<sequence length="642" mass="73968">DISNGIKYEKRLQVDIDSNLTTTNYLPPDLSLSDINDFSHEHEPFNTTTHELLNIEEREKSGYRNNFNILAELREWALTENVNHCTINSLLVRLKKHDCFKFDLPADARTLLNTPRTIFVRKISPGEYHHFGIKNGIFDFLKKHPTFVGPINVSFHVDGLPISKSTQSQLWPILGSVVNHKFVFVIGLYHSFVKKPNDVCQYLQEFVEDTKDIVTNGIEFDGKVFECIIKTFIADTPAKAFCLQIKSHTGYFSCTKCKTEGEFITRMCFPDINAPRRTHEEFVLGSDESYHTGITPLKNIPNFSFINNIPSDYMHLVLLGTMKKLIALWIRPGGPLSVRMRSKIVEDVSTILIENIRPVVPSEFQRKPSALNHFSQWKAVDFRMFLLYTGVGVLKNKVQPIVYNHFVTLHVAISLLSVKDQTSKNIDYSEKLLQHFVKSFGTIYGVKYISHNIHGLIHLSEDVRNHGALDNFSAFKFENFMQQFLKMLRKDEKPLQQIIKRYNEMLIKPGQQSYCCDYNLTYPKLSSSKRNADQFTKIKFQHFTISTLNKRDNGCLMKNGEIVLVKKINYDTENKCHSVVGNSFLVKNDLYVIPCKSSYLGIFCVSKLSQSSKTWPINYIDKKMFIYKMSSITKTYAALPMF</sequence>
<accession>A0A6G0VTY5</accession>
<gene>
    <name evidence="1" type="ORF">FWK35_00037599</name>
</gene>
<evidence type="ECO:0008006" key="3">
    <source>
        <dbReference type="Google" id="ProtNLM"/>
    </source>
</evidence>
<comment type="caution">
    <text evidence="1">The sequence shown here is derived from an EMBL/GenBank/DDBJ whole genome shotgun (WGS) entry which is preliminary data.</text>
</comment>
<feature type="non-terminal residue" evidence="1">
    <location>
        <position position="1"/>
    </location>
</feature>
<evidence type="ECO:0000313" key="2">
    <source>
        <dbReference type="Proteomes" id="UP000478052"/>
    </source>
</evidence>
<name>A0A6G0VTY5_APHCR</name>
<reference evidence="1 2" key="1">
    <citation type="submission" date="2019-08" db="EMBL/GenBank/DDBJ databases">
        <title>Whole genome of Aphis craccivora.</title>
        <authorList>
            <person name="Voronova N.V."/>
            <person name="Shulinski R.S."/>
            <person name="Bandarenka Y.V."/>
            <person name="Zhorov D.G."/>
            <person name="Warner D."/>
        </authorList>
    </citation>
    <scope>NUCLEOTIDE SEQUENCE [LARGE SCALE GENOMIC DNA]</scope>
    <source>
        <strain evidence="1">180601</strain>
        <tissue evidence="1">Whole Body</tissue>
    </source>
</reference>
<keyword evidence="2" id="KW-1185">Reference proteome</keyword>
<dbReference type="PANTHER" id="PTHR33053:SF24">
    <property type="entry name" value="TRANSPOSASE DOMAIN-CONTAINING PROTEIN"/>
    <property type="match status" value="1"/>
</dbReference>
<dbReference type="EMBL" id="VUJU01011872">
    <property type="protein sequence ID" value="KAF0709649.1"/>
    <property type="molecule type" value="Genomic_DNA"/>
</dbReference>